<feature type="transmembrane region" description="Helical" evidence="1">
    <location>
        <begin position="47"/>
        <end position="70"/>
    </location>
</feature>
<keyword evidence="1" id="KW-0812">Transmembrane</keyword>
<dbReference type="PANTHER" id="PTHR22166:SF12">
    <property type="entry name" value="ENDOPLASMIC RETICULUM JUNCTION FORMATION PROTEIN LUNAPARK"/>
    <property type="match status" value="1"/>
</dbReference>
<sequence>MVSFWPWRSHDSSPASFEKTLSALSNKIATAQHQLERTRAQGRRVKVLGTLYLGFAYVVYAIVLLLVVGWRHLGALEWTGLAGGPVVLYALRATTAAVYGFRTEGLSARLKGFQGERARTIQKLKEATRYDSTLQLLEKYGGTEGKPKRTRAGAGGRTRGDGVEEEEEEAGAQDKRPRDAQSLGTPGRTNMPPPPTANIPRRAQQQPPPPPQQVNLSPQRLQQVDSFGDDEKFAPNAFGPGGGAGRAPHLPTPRAAPESHWYDRLLDTLLGEDETAIKNRFALICANCRQVNGQAPPGTKSLAELGLWKCMVCGAKNGEMDEGEKIIRDVLGQQKTRQDSHNDGIPSSSGDIARRSQGHKLAVDSAALSGSGTSGVRNKDFLSDAAGPLSSTEAGKDEPTLPTTVSLSHVSSSSSSSASASLVVTAGEELVAETTESQVWALLALHAYADPPSNTSYSRRPESHDTDPLRARFERGRTPSSSAGYTYGTSYAYRSKLDDDDVYGYGYDSDSAYVRGDSRTTYPDYTYTYTTYAYRPAPEPERSSRSRRPGTSDHGRQRTSGHYADAGSRHYATREPGGDGGSGGSSRRRRRRGERVVGEKGLSSENHYAGTWDENGDPLDSEAKEFDGKKAEKEARREASYRDFLRCYGY</sequence>
<dbReference type="Pfam" id="PF10058">
    <property type="entry name" value="Zn_ribbon_10"/>
    <property type="match status" value="1"/>
</dbReference>
<dbReference type="InterPro" id="IPR019273">
    <property type="entry name" value="Lunapark_Znf"/>
</dbReference>
<keyword evidence="1" id="KW-1133">Transmembrane helix</keyword>
<feature type="region of interest" description="Disordered" evidence="2">
    <location>
        <begin position="332"/>
        <end position="413"/>
    </location>
</feature>
<feature type="region of interest" description="Disordered" evidence="2">
    <location>
        <begin position="138"/>
        <end position="256"/>
    </location>
</feature>
<protein>
    <recommendedName>
        <fullName evidence="1">Endoplasmic reticulum junction formation protein lunapark</fullName>
    </recommendedName>
</protein>
<comment type="subcellular location">
    <subcellularLocation>
        <location evidence="1">Endoplasmic reticulum membrane</location>
        <topology evidence="1">Multi-pass membrane protein</topology>
    </subcellularLocation>
</comment>
<keyword evidence="1" id="KW-0862">Zinc</keyword>
<feature type="region of interest" description="Disordered" evidence="2">
    <location>
        <begin position="531"/>
        <end position="635"/>
    </location>
</feature>
<comment type="domain">
    <text evidence="1">The C4-type zinc finger motif is necessary both for its ER three-way tubular junction localization and formation.</text>
</comment>
<keyword evidence="1" id="KW-0863">Zinc-finger</keyword>
<comment type="caution">
    <text evidence="1">Lacks conserved residue(s) required for the propagation of feature annotation.</text>
</comment>
<feature type="compositionally biased region" description="Low complexity" evidence="2">
    <location>
        <begin position="400"/>
        <end position="413"/>
    </location>
</feature>
<dbReference type="InterPro" id="IPR040115">
    <property type="entry name" value="Lnp"/>
</dbReference>
<dbReference type="EMBL" id="JAQQPM010000001">
    <property type="protein sequence ID" value="KAK2067405.1"/>
    <property type="molecule type" value="Genomic_DNA"/>
</dbReference>
<evidence type="ECO:0000256" key="2">
    <source>
        <dbReference type="SAM" id="MobiDB-lite"/>
    </source>
</evidence>
<dbReference type="AlphaFoldDB" id="A0AAD9HYR0"/>
<accession>A0AAD9HYR0</accession>
<reference evidence="4" key="1">
    <citation type="journal article" date="2023" name="Mol. Plant Microbe Interact.">
        <title>Elucidating the Obligate Nature and Biological Capacity of an Invasive Fungal Corn Pathogen.</title>
        <authorList>
            <person name="MacCready J.S."/>
            <person name="Roggenkamp E.M."/>
            <person name="Gdanetz K."/>
            <person name="Chilvers M.I."/>
        </authorList>
    </citation>
    <scope>NUCLEOTIDE SEQUENCE</scope>
    <source>
        <strain evidence="4">PM02</strain>
    </source>
</reference>
<dbReference type="GO" id="GO:1903373">
    <property type="term" value="P:positive regulation of endoplasmic reticulum tubular network organization"/>
    <property type="evidence" value="ECO:0007669"/>
    <property type="project" value="UniProtKB-UniRule"/>
</dbReference>
<evidence type="ECO:0000259" key="3">
    <source>
        <dbReference type="Pfam" id="PF10058"/>
    </source>
</evidence>
<evidence type="ECO:0000313" key="5">
    <source>
        <dbReference type="Proteomes" id="UP001217918"/>
    </source>
</evidence>
<keyword evidence="5" id="KW-1185">Reference proteome</keyword>
<name>A0AAD9HYR0_9PEZI</name>
<gene>
    <name evidence="4" type="ORF">P8C59_001152</name>
</gene>
<evidence type="ECO:0000256" key="1">
    <source>
        <dbReference type="RuleBase" id="RU367073"/>
    </source>
</evidence>
<dbReference type="GO" id="GO:0071788">
    <property type="term" value="P:endoplasmic reticulum tubular network maintenance"/>
    <property type="evidence" value="ECO:0007669"/>
    <property type="project" value="UniProtKB-UniRule"/>
</dbReference>
<feature type="compositionally biased region" description="Basic and acidic residues" evidence="2">
    <location>
        <begin position="538"/>
        <end position="556"/>
    </location>
</feature>
<feature type="domain" description="Lunapark zinc ribbon" evidence="3">
    <location>
        <begin position="261"/>
        <end position="317"/>
    </location>
</feature>
<comment type="caution">
    <text evidence="4">The sequence shown here is derived from an EMBL/GenBank/DDBJ whole genome shotgun (WGS) entry which is preliminary data.</text>
</comment>
<comment type="function">
    <text evidence="1">Plays a role in determining ER morphology.</text>
</comment>
<feature type="compositionally biased region" description="Basic and acidic residues" evidence="2">
    <location>
        <begin position="621"/>
        <end position="635"/>
    </location>
</feature>
<organism evidence="4 5">
    <name type="scientific">Phyllachora maydis</name>
    <dbReference type="NCBI Taxonomy" id="1825666"/>
    <lineage>
        <taxon>Eukaryota</taxon>
        <taxon>Fungi</taxon>
        <taxon>Dikarya</taxon>
        <taxon>Ascomycota</taxon>
        <taxon>Pezizomycotina</taxon>
        <taxon>Sordariomycetes</taxon>
        <taxon>Sordariomycetidae</taxon>
        <taxon>Phyllachorales</taxon>
        <taxon>Phyllachoraceae</taxon>
        <taxon>Phyllachora</taxon>
    </lineage>
</organism>
<evidence type="ECO:0000313" key="4">
    <source>
        <dbReference type="EMBL" id="KAK2067405.1"/>
    </source>
</evidence>
<dbReference type="PANTHER" id="PTHR22166">
    <property type="entry name" value="ENDOPLASMIC RETICULUM JUNCTION FORMATION PROTEIN LUNAPARK"/>
    <property type="match status" value="1"/>
</dbReference>
<dbReference type="GO" id="GO:0098826">
    <property type="term" value="C:endoplasmic reticulum tubular network membrane"/>
    <property type="evidence" value="ECO:0007669"/>
    <property type="project" value="UniProtKB-UniRule"/>
</dbReference>
<feature type="region of interest" description="Disordered" evidence="2">
    <location>
        <begin position="452"/>
        <end position="487"/>
    </location>
</feature>
<feature type="compositionally biased region" description="Basic and acidic residues" evidence="2">
    <location>
        <begin position="459"/>
        <end position="477"/>
    </location>
</feature>
<keyword evidence="1" id="KW-0256">Endoplasmic reticulum</keyword>
<proteinExistence type="inferred from homology"/>
<comment type="similarity">
    <text evidence="1">Belongs to the lunapark family.</text>
</comment>
<feature type="compositionally biased region" description="Polar residues" evidence="2">
    <location>
        <begin position="214"/>
        <end position="225"/>
    </location>
</feature>
<keyword evidence="1" id="KW-0472">Membrane</keyword>
<keyword evidence="1" id="KW-0479">Metal-binding</keyword>
<dbReference type="Proteomes" id="UP001217918">
    <property type="component" value="Unassembled WGS sequence"/>
</dbReference>
<dbReference type="GO" id="GO:0008270">
    <property type="term" value="F:zinc ion binding"/>
    <property type="evidence" value="ECO:0007669"/>
    <property type="project" value="UniProtKB-KW"/>
</dbReference>